<dbReference type="STRING" id="721133.SAMN05216176_102153"/>
<dbReference type="eggNOG" id="COG1414">
    <property type="taxonomic scope" value="Bacteria"/>
</dbReference>
<dbReference type="GO" id="GO:0045892">
    <property type="term" value="P:negative regulation of DNA-templated transcription"/>
    <property type="evidence" value="ECO:0007669"/>
    <property type="project" value="TreeGrafter"/>
</dbReference>
<evidence type="ECO:0000313" key="6">
    <source>
        <dbReference type="EMBL" id="EKF44230.1"/>
    </source>
</evidence>
<feature type="domain" description="HTH iclR-type" evidence="4">
    <location>
        <begin position="5"/>
        <end position="67"/>
    </location>
</feature>
<dbReference type="InterPro" id="IPR005471">
    <property type="entry name" value="Tscrpt_reg_IclR_N"/>
</dbReference>
<evidence type="ECO:0000256" key="1">
    <source>
        <dbReference type="ARBA" id="ARBA00023015"/>
    </source>
</evidence>
<keyword evidence="3" id="KW-0804">Transcription</keyword>
<dbReference type="EMBL" id="AMSI01000001">
    <property type="protein sequence ID" value="EKF44230.1"/>
    <property type="molecule type" value="Genomic_DNA"/>
</dbReference>
<protein>
    <submittedName>
        <fullName evidence="6">Putative HTH-type transcriptional repressor allR</fullName>
    </submittedName>
</protein>
<dbReference type="AlphaFoldDB" id="K2NYB2"/>
<evidence type="ECO:0000259" key="4">
    <source>
        <dbReference type="PROSITE" id="PS51077"/>
    </source>
</evidence>
<evidence type="ECO:0000256" key="2">
    <source>
        <dbReference type="ARBA" id="ARBA00023125"/>
    </source>
</evidence>
<keyword evidence="7" id="KW-1185">Reference proteome</keyword>
<dbReference type="PATRIC" id="fig|1231190.3.peg.163"/>
<dbReference type="GO" id="GO:0003677">
    <property type="term" value="F:DNA binding"/>
    <property type="evidence" value="ECO:0007669"/>
    <property type="project" value="UniProtKB-KW"/>
</dbReference>
<dbReference type="Pfam" id="PF09339">
    <property type="entry name" value="HTH_IclR"/>
    <property type="match status" value="1"/>
</dbReference>
<dbReference type="InterPro" id="IPR036388">
    <property type="entry name" value="WH-like_DNA-bd_sf"/>
</dbReference>
<dbReference type="RefSeq" id="WP_009449308.1">
    <property type="nucleotide sequence ID" value="NZ_AMSI01000001.1"/>
</dbReference>
<evidence type="ECO:0000313" key="7">
    <source>
        <dbReference type="Proteomes" id="UP000007374"/>
    </source>
</evidence>
<evidence type="ECO:0000259" key="5">
    <source>
        <dbReference type="PROSITE" id="PS51078"/>
    </source>
</evidence>
<dbReference type="Gene3D" id="3.30.450.40">
    <property type="match status" value="1"/>
</dbReference>
<dbReference type="SUPFAM" id="SSF46785">
    <property type="entry name" value="Winged helix' DNA-binding domain"/>
    <property type="match status" value="1"/>
</dbReference>
<name>K2NYB2_9HYPH</name>
<evidence type="ECO:0000256" key="3">
    <source>
        <dbReference type="ARBA" id="ARBA00023163"/>
    </source>
</evidence>
<dbReference type="Gene3D" id="1.10.10.10">
    <property type="entry name" value="Winged helix-like DNA-binding domain superfamily/Winged helix DNA-binding domain"/>
    <property type="match status" value="1"/>
</dbReference>
<sequence length="264" mass="28027">MTNSLQTVSRAVALLRCFEGGARTLSLGQLTQIMGLNKVNVLRLAQSLTEEGLLDKNPKDGRYSISYGVLALARQLFNPDDLIARAMPILERAQAATQETVTLNLREGTEAVIIHEIVSHKPIKYSLGVGYRADLRLGGVGLAILSALGDEEVARVLSTRAPKFASGGAATRSFIEEELAVVRTNGCAETTGQRELDATGHAAPFTGPDGNVLGAVGVLLPSSRNRDEVHRQRCRKAVLEAGRALTALLASGRASEISTQEGAS</sequence>
<feature type="domain" description="IclR-ED" evidence="5">
    <location>
        <begin position="68"/>
        <end position="251"/>
    </location>
</feature>
<dbReference type="InterPro" id="IPR036390">
    <property type="entry name" value="WH_DNA-bd_sf"/>
</dbReference>
<comment type="caution">
    <text evidence="6">The sequence shown here is derived from an EMBL/GenBank/DDBJ whole genome shotgun (WGS) entry which is preliminary data.</text>
</comment>
<dbReference type="Pfam" id="PF01614">
    <property type="entry name" value="IclR_C"/>
    <property type="match status" value="1"/>
</dbReference>
<dbReference type="InterPro" id="IPR029016">
    <property type="entry name" value="GAF-like_dom_sf"/>
</dbReference>
<dbReference type="InterPro" id="IPR014757">
    <property type="entry name" value="Tscrpt_reg_IclR_C"/>
</dbReference>
<dbReference type="GO" id="GO:0003700">
    <property type="term" value="F:DNA-binding transcription factor activity"/>
    <property type="evidence" value="ECO:0007669"/>
    <property type="project" value="TreeGrafter"/>
</dbReference>
<gene>
    <name evidence="6" type="ORF">NA8A_00770</name>
</gene>
<dbReference type="InterPro" id="IPR050707">
    <property type="entry name" value="HTH_MetabolicPath_Reg"/>
</dbReference>
<keyword evidence="2" id="KW-0238">DNA-binding</keyword>
<dbReference type="PROSITE" id="PS51077">
    <property type="entry name" value="HTH_ICLR"/>
    <property type="match status" value="1"/>
</dbReference>
<reference evidence="6 7" key="1">
    <citation type="journal article" date="2012" name="J. Bacteriol.">
        <title>Genome Sequence of Nitratireductor indicus Type Strain C115.</title>
        <authorList>
            <person name="Lai Q."/>
            <person name="Li G."/>
            <person name="Yu Z."/>
            <person name="Shao Z."/>
        </authorList>
    </citation>
    <scope>NUCLEOTIDE SEQUENCE [LARGE SCALE GENOMIC DNA]</scope>
    <source>
        <strain evidence="6 7">C115</strain>
    </source>
</reference>
<accession>K2NYB2</accession>
<organism evidence="6 7">
    <name type="scientific">Nitratireductor indicus C115</name>
    <dbReference type="NCBI Taxonomy" id="1231190"/>
    <lineage>
        <taxon>Bacteria</taxon>
        <taxon>Pseudomonadati</taxon>
        <taxon>Pseudomonadota</taxon>
        <taxon>Alphaproteobacteria</taxon>
        <taxon>Hyphomicrobiales</taxon>
        <taxon>Phyllobacteriaceae</taxon>
        <taxon>Nitratireductor</taxon>
    </lineage>
</organism>
<proteinExistence type="predicted"/>
<dbReference type="PANTHER" id="PTHR30136">
    <property type="entry name" value="HELIX-TURN-HELIX TRANSCRIPTIONAL REGULATOR, ICLR FAMILY"/>
    <property type="match status" value="1"/>
</dbReference>
<keyword evidence="1" id="KW-0805">Transcription regulation</keyword>
<dbReference type="SMART" id="SM00346">
    <property type="entry name" value="HTH_ICLR"/>
    <property type="match status" value="1"/>
</dbReference>
<dbReference type="PANTHER" id="PTHR30136:SF35">
    <property type="entry name" value="HTH-TYPE TRANSCRIPTIONAL REGULATOR RV1719"/>
    <property type="match status" value="1"/>
</dbReference>
<dbReference type="SUPFAM" id="SSF55781">
    <property type="entry name" value="GAF domain-like"/>
    <property type="match status" value="1"/>
</dbReference>
<dbReference type="PROSITE" id="PS51078">
    <property type="entry name" value="ICLR_ED"/>
    <property type="match status" value="1"/>
</dbReference>
<dbReference type="Proteomes" id="UP000007374">
    <property type="component" value="Unassembled WGS sequence"/>
</dbReference>